<keyword evidence="8" id="KW-1185">Reference proteome</keyword>
<feature type="active site" description="Nucleophile" evidence="5">
    <location>
        <position position="449"/>
    </location>
</feature>
<keyword evidence="4 5" id="KW-0694">RNA-binding</keyword>
<protein>
    <submittedName>
        <fullName evidence="7">Transcription antitermination factor NusB</fullName>
    </submittedName>
</protein>
<comment type="caution">
    <text evidence="5">Lacks conserved residue(s) required for the propagation of feature annotation.</text>
</comment>
<dbReference type="InterPro" id="IPR035926">
    <property type="entry name" value="NusB-like_sf"/>
</dbReference>
<dbReference type="SUPFAM" id="SSF53335">
    <property type="entry name" value="S-adenosyl-L-methionine-dependent methyltransferases"/>
    <property type="match status" value="1"/>
</dbReference>
<accession>A0ABP5EB32</accession>
<feature type="domain" description="SAM-dependent MTase RsmB/NOP-type" evidence="6">
    <location>
        <begin position="175"/>
        <end position="511"/>
    </location>
</feature>
<keyword evidence="1 5" id="KW-0489">Methyltransferase</keyword>
<evidence type="ECO:0000313" key="8">
    <source>
        <dbReference type="Proteomes" id="UP001499854"/>
    </source>
</evidence>
<feature type="binding site" evidence="5">
    <location>
        <position position="396"/>
    </location>
    <ligand>
        <name>S-adenosyl-L-methionine</name>
        <dbReference type="ChEBI" id="CHEBI:59789"/>
    </ligand>
</feature>
<gene>
    <name evidence="7" type="ORF">GCM10009838_68870</name>
</gene>
<keyword evidence="2 5" id="KW-0808">Transferase</keyword>
<dbReference type="PANTHER" id="PTHR22807">
    <property type="entry name" value="NOP2 YEAST -RELATED NOL1/NOP2/FMU SUN DOMAIN-CONTAINING"/>
    <property type="match status" value="1"/>
</dbReference>
<dbReference type="InterPro" id="IPR029063">
    <property type="entry name" value="SAM-dependent_MTases_sf"/>
</dbReference>
<dbReference type="EMBL" id="BAAAQM010000052">
    <property type="protein sequence ID" value="GAA1994704.1"/>
    <property type="molecule type" value="Genomic_DNA"/>
</dbReference>
<evidence type="ECO:0000256" key="3">
    <source>
        <dbReference type="ARBA" id="ARBA00022691"/>
    </source>
</evidence>
<evidence type="ECO:0000259" key="6">
    <source>
        <dbReference type="PROSITE" id="PS51686"/>
    </source>
</evidence>
<dbReference type="InterPro" id="IPR049560">
    <property type="entry name" value="MeTrfase_RsmB-F_NOP2_cat"/>
</dbReference>
<dbReference type="Pfam" id="PF01029">
    <property type="entry name" value="NusB"/>
    <property type="match status" value="1"/>
</dbReference>
<sequence>MAPRTTPTSPADPARAAALEALEAVRTRDAYANLLLPKLLRERDLTGRDAAFTTELVYGTLRGLGTYDAVIAACVDRSLDAVDPEVLDALRLGAHQLLAMDVPPHAAVSTTVELVREVANEGASRFANAILRRVGQRDLPQWIDRIAPDPQDDPEGYLAVSRSHPRWIVSALWDSLQAHRGAQRAHEDIGALLDADNARPGVTLVARPGLAEAKELTDLGALAARYSPYAAYLAGGDPGALAPVREGRVGVQDEGSQLVAAALAAAPLDGPDERWLDMCAGPGGKAALLAGLALERGASLLANEIAPHRTELVRRALRGYGDRLADATATATAIATATVTAAATGAGSDAAATSAATSAAIPATTQLPKPGTLQVIAADGIRAPWKHESFDRVMLDAPCTGLGALRRRPEARWRRGPEDLERLTRVQRRLLSSAIDSVRPGGLVAYVTCSPHLEETRDVVRQVVKSRRDVTRVDARPLLPGLPDLGGGPDVQLWPHLHGTDAMYLALLRRS</sequence>
<dbReference type="InterPro" id="IPR006027">
    <property type="entry name" value="NusB_RsmB_TIM44"/>
</dbReference>
<evidence type="ECO:0000313" key="7">
    <source>
        <dbReference type="EMBL" id="GAA1994704.1"/>
    </source>
</evidence>
<feature type="binding site" evidence="5">
    <location>
        <begin position="279"/>
        <end position="285"/>
    </location>
    <ligand>
        <name>S-adenosyl-L-methionine</name>
        <dbReference type="ChEBI" id="CHEBI:59789"/>
    </ligand>
</feature>
<dbReference type="PRINTS" id="PR02008">
    <property type="entry name" value="RCMTFAMILY"/>
</dbReference>
<dbReference type="PROSITE" id="PS51686">
    <property type="entry name" value="SAM_MT_RSMB_NOP"/>
    <property type="match status" value="1"/>
</dbReference>
<dbReference type="Proteomes" id="UP001499854">
    <property type="component" value="Unassembled WGS sequence"/>
</dbReference>
<evidence type="ECO:0000256" key="2">
    <source>
        <dbReference type="ARBA" id="ARBA00022679"/>
    </source>
</evidence>
<reference evidence="8" key="1">
    <citation type="journal article" date="2019" name="Int. J. Syst. Evol. Microbiol.">
        <title>The Global Catalogue of Microorganisms (GCM) 10K type strain sequencing project: providing services to taxonomists for standard genome sequencing and annotation.</title>
        <authorList>
            <consortium name="The Broad Institute Genomics Platform"/>
            <consortium name="The Broad Institute Genome Sequencing Center for Infectious Disease"/>
            <person name="Wu L."/>
            <person name="Ma J."/>
        </authorList>
    </citation>
    <scope>NUCLEOTIDE SEQUENCE [LARGE SCALE GENOMIC DNA]</scope>
    <source>
        <strain evidence="8">JCM 16013</strain>
    </source>
</reference>
<dbReference type="InterPro" id="IPR001678">
    <property type="entry name" value="MeTrfase_RsmB-F_NOP2_dom"/>
</dbReference>
<name>A0ABP5EB32_9ACTN</name>
<dbReference type="Gene3D" id="3.40.50.150">
    <property type="entry name" value="Vaccinia Virus protein VP39"/>
    <property type="match status" value="1"/>
</dbReference>
<organism evidence="7 8">
    <name type="scientific">Catenulispora subtropica</name>
    <dbReference type="NCBI Taxonomy" id="450798"/>
    <lineage>
        <taxon>Bacteria</taxon>
        <taxon>Bacillati</taxon>
        <taxon>Actinomycetota</taxon>
        <taxon>Actinomycetes</taxon>
        <taxon>Catenulisporales</taxon>
        <taxon>Catenulisporaceae</taxon>
        <taxon>Catenulispora</taxon>
    </lineage>
</organism>
<dbReference type="PANTHER" id="PTHR22807:SF53">
    <property type="entry name" value="RIBOSOMAL RNA SMALL SUBUNIT METHYLTRANSFERASE B-RELATED"/>
    <property type="match status" value="1"/>
</dbReference>
<evidence type="ECO:0000256" key="4">
    <source>
        <dbReference type="ARBA" id="ARBA00022884"/>
    </source>
</evidence>
<proteinExistence type="inferred from homology"/>
<dbReference type="SUPFAM" id="SSF48013">
    <property type="entry name" value="NusB-like"/>
    <property type="match status" value="1"/>
</dbReference>
<comment type="caution">
    <text evidence="7">The sequence shown here is derived from an EMBL/GenBank/DDBJ whole genome shotgun (WGS) entry which is preliminary data.</text>
</comment>
<evidence type="ECO:0000256" key="1">
    <source>
        <dbReference type="ARBA" id="ARBA00022603"/>
    </source>
</evidence>
<feature type="binding site" evidence="5">
    <location>
        <position position="304"/>
    </location>
    <ligand>
        <name>S-adenosyl-L-methionine</name>
        <dbReference type="ChEBI" id="CHEBI:59789"/>
    </ligand>
</feature>
<dbReference type="Pfam" id="PF01189">
    <property type="entry name" value="Methyltr_RsmB-F"/>
    <property type="match status" value="2"/>
</dbReference>
<dbReference type="InterPro" id="IPR023267">
    <property type="entry name" value="RCMT"/>
</dbReference>
<dbReference type="Gene3D" id="1.10.940.10">
    <property type="entry name" value="NusB-like"/>
    <property type="match status" value="1"/>
</dbReference>
<keyword evidence="3 5" id="KW-0949">S-adenosyl-L-methionine</keyword>
<dbReference type="RefSeq" id="WP_344661350.1">
    <property type="nucleotide sequence ID" value="NZ_BAAAQM010000052.1"/>
</dbReference>
<evidence type="ECO:0000256" key="5">
    <source>
        <dbReference type="PROSITE-ProRule" id="PRU01023"/>
    </source>
</evidence>
<comment type="similarity">
    <text evidence="5">Belongs to the class I-like SAM-binding methyltransferase superfamily. RsmB/NOP family.</text>
</comment>